<dbReference type="GO" id="GO:0004252">
    <property type="term" value="F:serine-type endopeptidase activity"/>
    <property type="evidence" value="ECO:0007669"/>
    <property type="project" value="InterPro"/>
</dbReference>
<dbReference type="STRING" id="3068.D8U6T0"/>
<dbReference type="OrthoDB" id="536624at2759"/>
<accession>D8U6T0</accession>
<reference evidence="4 5" key="1">
    <citation type="journal article" date="2010" name="Science">
        <title>Genomic analysis of organismal complexity in the multicellular green alga Volvox carteri.</title>
        <authorList>
            <person name="Prochnik S.E."/>
            <person name="Umen J."/>
            <person name="Nedelcu A.M."/>
            <person name="Hallmann A."/>
            <person name="Miller S.M."/>
            <person name="Nishii I."/>
            <person name="Ferris P."/>
            <person name="Kuo A."/>
            <person name="Mitros T."/>
            <person name="Fritz-Laylin L.K."/>
            <person name="Hellsten U."/>
            <person name="Chapman J."/>
            <person name="Simakov O."/>
            <person name="Rensing S.A."/>
            <person name="Terry A."/>
            <person name="Pangilinan J."/>
            <person name="Kapitonov V."/>
            <person name="Jurka J."/>
            <person name="Salamov A."/>
            <person name="Shapiro H."/>
            <person name="Schmutz J."/>
            <person name="Grimwood J."/>
            <person name="Lindquist E."/>
            <person name="Lucas S."/>
            <person name="Grigoriev I.V."/>
            <person name="Schmitt R."/>
            <person name="Kirk D."/>
            <person name="Rokhsar D.S."/>
        </authorList>
    </citation>
    <scope>NUCLEOTIDE SEQUENCE [LARGE SCALE GENOMIC DNA]</scope>
    <source>
        <strain evidence="5">f. Nagariensis / Eve</strain>
    </source>
</reference>
<dbReference type="InterPro" id="IPR000209">
    <property type="entry name" value="Peptidase_S8/S53_dom"/>
</dbReference>
<dbReference type="GO" id="GO:0006508">
    <property type="term" value="P:proteolysis"/>
    <property type="evidence" value="ECO:0007669"/>
    <property type="project" value="InterPro"/>
</dbReference>
<protein>
    <recommendedName>
        <fullName evidence="3">Peptidase S8/S53 domain-containing protein</fullName>
    </recommendedName>
</protein>
<evidence type="ECO:0000256" key="1">
    <source>
        <dbReference type="ARBA" id="ARBA00011073"/>
    </source>
</evidence>
<feature type="region of interest" description="Disordered" evidence="2">
    <location>
        <begin position="1"/>
        <end position="82"/>
    </location>
</feature>
<dbReference type="InterPro" id="IPR036852">
    <property type="entry name" value="Peptidase_S8/S53_dom_sf"/>
</dbReference>
<comment type="similarity">
    <text evidence="1">Belongs to the peptidase S8 family.</text>
</comment>
<proteinExistence type="inferred from homology"/>
<name>D8U6T0_VOLCA</name>
<feature type="compositionally biased region" description="Polar residues" evidence="2">
    <location>
        <begin position="217"/>
        <end position="239"/>
    </location>
</feature>
<gene>
    <name evidence="4" type="ORF">VOLCADRAFT_95171</name>
</gene>
<dbReference type="Gene3D" id="3.40.50.200">
    <property type="entry name" value="Peptidase S8/S53 domain"/>
    <property type="match status" value="2"/>
</dbReference>
<dbReference type="Pfam" id="PF00082">
    <property type="entry name" value="Peptidase_S8"/>
    <property type="match status" value="1"/>
</dbReference>
<feature type="region of interest" description="Disordered" evidence="2">
    <location>
        <begin position="179"/>
        <end position="243"/>
    </location>
</feature>
<evidence type="ECO:0000259" key="3">
    <source>
        <dbReference type="Pfam" id="PF00082"/>
    </source>
</evidence>
<dbReference type="RefSeq" id="XP_002954415.1">
    <property type="nucleotide sequence ID" value="XM_002954369.1"/>
</dbReference>
<dbReference type="InterPro" id="IPR051048">
    <property type="entry name" value="Peptidase_S8/S53_subtilisin"/>
</dbReference>
<dbReference type="InParanoid" id="D8U6T0"/>
<dbReference type="InterPro" id="IPR022398">
    <property type="entry name" value="Peptidase_S8_His-AS"/>
</dbReference>
<keyword evidence="5" id="KW-1185">Reference proteome</keyword>
<dbReference type="EMBL" id="GL378363">
    <property type="protein sequence ID" value="EFJ44565.1"/>
    <property type="molecule type" value="Genomic_DNA"/>
</dbReference>
<dbReference type="SUPFAM" id="SSF52743">
    <property type="entry name" value="Subtilisin-like"/>
    <property type="match status" value="1"/>
</dbReference>
<evidence type="ECO:0000313" key="4">
    <source>
        <dbReference type="EMBL" id="EFJ44565.1"/>
    </source>
</evidence>
<evidence type="ECO:0000256" key="2">
    <source>
        <dbReference type="SAM" id="MobiDB-lite"/>
    </source>
</evidence>
<dbReference type="Proteomes" id="UP000001058">
    <property type="component" value="Unassembled WGS sequence"/>
</dbReference>
<dbReference type="PANTHER" id="PTHR43399">
    <property type="entry name" value="SUBTILISIN-RELATED"/>
    <property type="match status" value="1"/>
</dbReference>
<feature type="domain" description="Peptidase S8/S53" evidence="3">
    <location>
        <begin position="366"/>
        <end position="505"/>
    </location>
</feature>
<organism evidence="5">
    <name type="scientific">Volvox carteri f. nagariensis</name>
    <dbReference type="NCBI Taxonomy" id="3068"/>
    <lineage>
        <taxon>Eukaryota</taxon>
        <taxon>Viridiplantae</taxon>
        <taxon>Chlorophyta</taxon>
        <taxon>core chlorophytes</taxon>
        <taxon>Chlorophyceae</taxon>
        <taxon>CS clade</taxon>
        <taxon>Chlamydomonadales</taxon>
        <taxon>Volvocaceae</taxon>
        <taxon>Volvox</taxon>
    </lineage>
</organism>
<dbReference type="KEGG" id="vcn:VOLCADRAFT_95171"/>
<feature type="compositionally biased region" description="Low complexity" evidence="2">
    <location>
        <begin position="39"/>
        <end position="60"/>
    </location>
</feature>
<evidence type="ECO:0000313" key="5">
    <source>
        <dbReference type="Proteomes" id="UP000001058"/>
    </source>
</evidence>
<dbReference type="GeneID" id="9624560"/>
<dbReference type="AlphaFoldDB" id="D8U6T0"/>
<sequence>MEKKLKPPAMPTADRDPLADSASPPFADYSSPTTPSPSSPSSSLSSLSSSPSSVSASASASPPPLPLTPSSPPLIWPDTPSNAERDEKALFVIKYGHDTREDLGNQIVSQGGDILAYVAKNAVLVYGPSDAVHNAVRNTNSLMGTYEQDVKVADAITSADGPLADPTRISKLLQQLNTWQKQPNPPTPPPPSQRQQQEQPQQPPSSPQQSVMERRSTISSEAGYSGNTSRGGDNISASSEPRPDLYGLHVQVVPGLESEGVRRIYHDQLGSELGRRGDGDDACWPRMRMYDRSRWLVVYLCLQDLERGIRWMAAAPTTVWIEPQLRAQPANTRAALIIQTGTLTDSQYLSSSDTSEKPFWKAGLMGNGQIIGMADTGINFYSCFLSDSNYAPSDLLNLFHDDPPRYFLPNHRKVVQYVLPSGAISSPHQSVYSSSYICRSSTLPIGVTNPDISDYFGDSDDMHGTHVAGTLVGSVWDESGLVNSVATGAAPMAQLSFVDMTAQSLPNELMLPPQLDVDLLPQFDRFAWRNPDVISCVAAGNHGRNFGVRPNVQAPGTAKNVLSVGASLNHPKSQELMGDQTVPIFQYMDTNRTVHKQAHCVHIAYDPHTVFINVANGFSEI</sequence>
<dbReference type="PANTHER" id="PTHR43399:SF4">
    <property type="entry name" value="CELL WALL-ASSOCIATED PROTEASE"/>
    <property type="match status" value="1"/>
</dbReference>
<dbReference type="PROSITE" id="PS00137">
    <property type="entry name" value="SUBTILASE_HIS"/>
    <property type="match status" value="1"/>
</dbReference>
<feature type="compositionally biased region" description="Pro residues" evidence="2">
    <location>
        <begin position="183"/>
        <end position="192"/>
    </location>
</feature>
<feature type="compositionally biased region" description="Pro residues" evidence="2">
    <location>
        <begin position="61"/>
        <end position="75"/>
    </location>
</feature>